<gene>
    <name evidence="12" type="ORF">LUZ63_014912</name>
</gene>
<dbReference type="InterPro" id="IPR018610">
    <property type="entry name" value="UVSSA"/>
</dbReference>
<sequence length="601" mass="68892">MAGEESGLETESGMVAWRLIEPATNSTEPDVDPRLLKAIKSAVRSSDVETRAAVRCLMDLMKKPHSQVRYLSLLIIDELFMRSKLFRTIFVETFDQFLALSVGFRKNMPLPPPSTIASNLRKKSIEFLEKWHSNFGIHYRQLRLGFEYLKNVLKYQFPNNLENAARLQRERRERELKTQEILLGKFENLKENFSSIKGEINSTIDEINECLDIINVNQKELNPPIDFSLGDDEMEGFSSLEMRQIRIDSMKEAETVHETVDNEAVFDTLRELHKLLVLKHLVSVQEWISVLIRVELADNRFRDTALKEMIDLRNNIQSAKDKLVAIGCSFDKGKKVQLEEEEDIWEEGKIENIPQKSVQRKGKTVVSSSTSSNGISDSHNKTQNSKLDPERSKLLAEAPLVNWGPLLDNWGSNSDTVANQRGLEIEGHWGRVDHDRIIPQEKIAELSVHRMVYKEDPVEIKPCLAPLKNGTLCQRRDLKVCPFHGPIIPRNSKGNPIENCNEPMVNRSEDYVDGETLEKLAKQAVNNVRKRERDEREIKRAKLARVTEHNQEVLRESAMASTSYSEDLVQSRGEFKTKKPTLASMLKKKVTAKDRIAKKLL</sequence>
<proteinExistence type="inferred from homology"/>
<comment type="similarity">
    <text evidence="2">Belongs to the UVSSA family.</text>
</comment>
<keyword evidence="5" id="KW-0227">DNA damage</keyword>
<dbReference type="GO" id="GO:0008270">
    <property type="term" value="F:zinc ion binding"/>
    <property type="evidence" value="ECO:0007669"/>
    <property type="project" value="UniProtKB-KW"/>
</dbReference>
<dbReference type="GO" id="GO:0000993">
    <property type="term" value="F:RNA polymerase II complex binding"/>
    <property type="evidence" value="ECO:0007669"/>
    <property type="project" value="TreeGrafter"/>
</dbReference>
<evidence type="ECO:0000256" key="2">
    <source>
        <dbReference type="ARBA" id="ARBA00009240"/>
    </source>
</evidence>
<keyword evidence="13" id="KW-1185">Reference proteome</keyword>
<evidence type="ECO:0000259" key="11">
    <source>
        <dbReference type="Pfam" id="PF09740"/>
    </source>
</evidence>
<evidence type="ECO:0000313" key="13">
    <source>
        <dbReference type="Proteomes" id="UP001151287"/>
    </source>
</evidence>
<keyword evidence="9" id="KW-0234">DNA repair</keyword>
<dbReference type="Pfam" id="PF09740">
    <property type="entry name" value="DUF2043"/>
    <property type="match status" value="1"/>
</dbReference>
<dbReference type="GO" id="GO:0009411">
    <property type="term" value="P:response to UV"/>
    <property type="evidence" value="ECO:0007669"/>
    <property type="project" value="InterPro"/>
</dbReference>
<evidence type="ECO:0000256" key="8">
    <source>
        <dbReference type="ARBA" id="ARBA00023054"/>
    </source>
</evidence>
<dbReference type="Gene3D" id="1.25.40.90">
    <property type="match status" value="1"/>
</dbReference>
<evidence type="ECO:0000256" key="1">
    <source>
        <dbReference type="ARBA" id="ARBA00004286"/>
    </source>
</evidence>
<evidence type="ECO:0000256" key="4">
    <source>
        <dbReference type="ARBA" id="ARBA00022723"/>
    </source>
</evidence>
<dbReference type="OrthoDB" id="5594015at2759"/>
<dbReference type="Pfam" id="PF20867">
    <property type="entry name" value="UVSSA_N"/>
    <property type="match status" value="1"/>
</dbReference>
<organism evidence="12 13">
    <name type="scientific">Rhynchospora breviuscula</name>
    <dbReference type="NCBI Taxonomy" id="2022672"/>
    <lineage>
        <taxon>Eukaryota</taxon>
        <taxon>Viridiplantae</taxon>
        <taxon>Streptophyta</taxon>
        <taxon>Embryophyta</taxon>
        <taxon>Tracheophyta</taxon>
        <taxon>Spermatophyta</taxon>
        <taxon>Magnoliopsida</taxon>
        <taxon>Liliopsida</taxon>
        <taxon>Poales</taxon>
        <taxon>Cyperaceae</taxon>
        <taxon>Cyperoideae</taxon>
        <taxon>Rhynchosporeae</taxon>
        <taxon>Rhynchospora</taxon>
    </lineage>
</organism>
<evidence type="ECO:0000256" key="10">
    <source>
        <dbReference type="SAM" id="MobiDB-lite"/>
    </source>
</evidence>
<keyword evidence="7" id="KW-0862">Zinc</keyword>
<evidence type="ECO:0000256" key="6">
    <source>
        <dbReference type="ARBA" id="ARBA00022771"/>
    </source>
</evidence>
<dbReference type="PANTHER" id="PTHR28670">
    <property type="entry name" value="UV-STIMULATED SCAFFOLD PROTEIN A"/>
    <property type="match status" value="1"/>
</dbReference>
<dbReference type="PANTHER" id="PTHR28670:SF1">
    <property type="entry name" value="UV-STIMULATED SCAFFOLD PROTEIN A"/>
    <property type="match status" value="1"/>
</dbReference>
<dbReference type="Proteomes" id="UP001151287">
    <property type="component" value="Unassembled WGS sequence"/>
</dbReference>
<protein>
    <recommendedName>
        <fullName evidence="11">UV-stimulated scaffold protein A C-terminal domain-containing protein</fullName>
    </recommendedName>
</protein>
<dbReference type="InterPro" id="IPR049431">
    <property type="entry name" value="UVSSA_C"/>
</dbReference>
<dbReference type="SUPFAM" id="SSF48464">
    <property type="entry name" value="ENTH/VHS domain"/>
    <property type="match status" value="1"/>
</dbReference>
<dbReference type="AlphaFoldDB" id="A0A9Q0CBI5"/>
<feature type="region of interest" description="Disordered" evidence="10">
    <location>
        <begin position="356"/>
        <end position="388"/>
    </location>
</feature>
<feature type="domain" description="UV-stimulated scaffold protein A C-terminal" evidence="11">
    <location>
        <begin position="397"/>
        <end position="498"/>
    </location>
</feature>
<evidence type="ECO:0000256" key="7">
    <source>
        <dbReference type="ARBA" id="ARBA00022833"/>
    </source>
</evidence>
<dbReference type="InterPro" id="IPR008942">
    <property type="entry name" value="ENTH_VHS"/>
</dbReference>
<evidence type="ECO:0000256" key="3">
    <source>
        <dbReference type="ARBA" id="ARBA00022454"/>
    </source>
</evidence>
<keyword evidence="4" id="KW-0479">Metal-binding</keyword>
<keyword evidence="6" id="KW-0863">Zinc-finger</keyword>
<comment type="caution">
    <text evidence="12">The sequence shown here is derived from an EMBL/GenBank/DDBJ whole genome shotgun (WGS) entry which is preliminary data.</text>
</comment>
<accession>A0A9Q0CBI5</accession>
<keyword evidence="8" id="KW-0175">Coiled coil</keyword>
<dbReference type="InterPro" id="IPR049408">
    <property type="entry name" value="UVSSA_N_a-solenoid_rpt"/>
</dbReference>
<dbReference type="EMBL" id="JAMQYH010000004">
    <property type="protein sequence ID" value="KAJ1690757.1"/>
    <property type="molecule type" value="Genomic_DNA"/>
</dbReference>
<dbReference type="GO" id="GO:0005694">
    <property type="term" value="C:chromosome"/>
    <property type="evidence" value="ECO:0007669"/>
    <property type="project" value="UniProtKB-SubCell"/>
</dbReference>
<feature type="compositionally biased region" description="Polar residues" evidence="10">
    <location>
        <begin position="373"/>
        <end position="386"/>
    </location>
</feature>
<keyword evidence="3" id="KW-0158">Chromosome</keyword>
<name>A0A9Q0CBI5_9POAL</name>
<evidence type="ECO:0000313" key="12">
    <source>
        <dbReference type="EMBL" id="KAJ1690757.1"/>
    </source>
</evidence>
<comment type="subcellular location">
    <subcellularLocation>
        <location evidence="1">Chromosome</location>
    </subcellularLocation>
</comment>
<reference evidence="12" key="1">
    <citation type="journal article" date="2022" name="Cell">
        <title>Repeat-based holocentromeres influence genome architecture and karyotype evolution.</title>
        <authorList>
            <person name="Hofstatter P.G."/>
            <person name="Thangavel G."/>
            <person name="Lux T."/>
            <person name="Neumann P."/>
            <person name="Vondrak T."/>
            <person name="Novak P."/>
            <person name="Zhang M."/>
            <person name="Costa L."/>
            <person name="Castellani M."/>
            <person name="Scott A."/>
            <person name="Toegelov H."/>
            <person name="Fuchs J."/>
            <person name="Mata-Sucre Y."/>
            <person name="Dias Y."/>
            <person name="Vanzela A.L.L."/>
            <person name="Huettel B."/>
            <person name="Almeida C.C.S."/>
            <person name="Simkova H."/>
            <person name="Souza G."/>
            <person name="Pedrosa-Harand A."/>
            <person name="Macas J."/>
            <person name="Mayer K.F.X."/>
            <person name="Houben A."/>
            <person name="Marques A."/>
        </authorList>
    </citation>
    <scope>NUCLEOTIDE SEQUENCE</scope>
    <source>
        <strain evidence="12">RhyBre1mFocal</strain>
    </source>
</reference>
<dbReference type="GO" id="GO:0006283">
    <property type="term" value="P:transcription-coupled nucleotide-excision repair"/>
    <property type="evidence" value="ECO:0007669"/>
    <property type="project" value="TreeGrafter"/>
</dbReference>
<evidence type="ECO:0000256" key="9">
    <source>
        <dbReference type="ARBA" id="ARBA00023204"/>
    </source>
</evidence>
<evidence type="ECO:0000256" key="5">
    <source>
        <dbReference type="ARBA" id="ARBA00022763"/>
    </source>
</evidence>